<evidence type="ECO:0000256" key="5">
    <source>
        <dbReference type="ARBA" id="ARBA00023004"/>
    </source>
</evidence>
<name>A0A9W6VL97_9PSEU</name>
<organism evidence="7 8">
    <name type="scientific">Amycolatopsis taiwanensis</name>
    <dbReference type="NCBI Taxonomy" id="342230"/>
    <lineage>
        <taxon>Bacteria</taxon>
        <taxon>Bacillati</taxon>
        <taxon>Actinomycetota</taxon>
        <taxon>Actinomycetes</taxon>
        <taxon>Pseudonocardiales</taxon>
        <taxon>Pseudonocardiaceae</taxon>
        <taxon>Amycolatopsis</taxon>
    </lineage>
</organism>
<keyword evidence="4" id="KW-0560">Oxidoreductase</keyword>
<dbReference type="InterPro" id="IPR001128">
    <property type="entry name" value="Cyt_P450"/>
</dbReference>
<dbReference type="AlphaFoldDB" id="A0A9W6VL97"/>
<dbReference type="GO" id="GO:0004497">
    <property type="term" value="F:monooxygenase activity"/>
    <property type="evidence" value="ECO:0007669"/>
    <property type="project" value="UniProtKB-KW"/>
</dbReference>
<dbReference type="RefSeq" id="WP_285491199.1">
    <property type="nucleotide sequence ID" value="NZ_BSTI01000036.1"/>
</dbReference>
<dbReference type="PANTHER" id="PTHR24291:SF50">
    <property type="entry name" value="BIFUNCTIONAL ALBAFLAVENONE MONOOXYGENASE_TERPENE SYNTHASE"/>
    <property type="match status" value="1"/>
</dbReference>
<dbReference type="Proteomes" id="UP001165136">
    <property type="component" value="Unassembled WGS sequence"/>
</dbReference>
<gene>
    <name evidence="7" type="ORF">Atai01_80280</name>
</gene>
<comment type="caution">
    <text evidence="7">The sequence shown here is derived from an EMBL/GenBank/DDBJ whole genome shotgun (WGS) entry which is preliminary data.</text>
</comment>
<evidence type="ECO:0000256" key="6">
    <source>
        <dbReference type="ARBA" id="ARBA00023033"/>
    </source>
</evidence>
<dbReference type="GO" id="GO:0005506">
    <property type="term" value="F:iron ion binding"/>
    <property type="evidence" value="ECO:0007669"/>
    <property type="project" value="InterPro"/>
</dbReference>
<keyword evidence="6" id="KW-0503">Monooxygenase</keyword>
<dbReference type="InterPro" id="IPR036396">
    <property type="entry name" value="Cyt_P450_sf"/>
</dbReference>
<evidence type="ECO:0000256" key="1">
    <source>
        <dbReference type="ARBA" id="ARBA00010617"/>
    </source>
</evidence>
<accession>A0A9W6VL97</accession>
<dbReference type="GO" id="GO:0016705">
    <property type="term" value="F:oxidoreductase activity, acting on paired donors, with incorporation or reduction of molecular oxygen"/>
    <property type="evidence" value="ECO:0007669"/>
    <property type="project" value="InterPro"/>
</dbReference>
<proteinExistence type="inferred from homology"/>
<keyword evidence="5" id="KW-0408">Iron</keyword>
<dbReference type="SUPFAM" id="SSF48264">
    <property type="entry name" value="Cytochrome P450"/>
    <property type="match status" value="1"/>
</dbReference>
<keyword evidence="2" id="KW-0349">Heme</keyword>
<evidence type="ECO:0000256" key="2">
    <source>
        <dbReference type="ARBA" id="ARBA00022617"/>
    </source>
</evidence>
<dbReference type="GO" id="GO:0020037">
    <property type="term" value="F:heme binding"/>
    <property type="evidence" value="ECO:0007669"/>
    <property type="project" value="InterPro"/>
</dbReference>
<protein>
    <submittedName>
        <fullName evidence="7">Cytochrome P450</fullName>
    </submittedName>
</protein>
<comment type="similarity">
    <text evidence="1">Belongs to the cytochrome P450 family.</text>
</comment>
<evidence type="ECO:0000256" key="4">
    <source>
        <dbReference type="ARBA" id="ARBA00023002"/>
    </source>
</evidence>
<keyword evidence="3" id="KW-0479">Metal-binding</keyword>
<dbReference type="EMBL" id="BSTI01000036">
    <property type="protein sequence ID" value="GLY71409.1"/>
    <property type="molecule type" value="Genomic_DNA"/>
</dbReference>
<evidence type="ECO:0000313" key="7">
    <source>
        <dbReference type="EMBL" id="GLY71409.1"/>
    </source>
</evidence>
<evidence type="ECO:0000256" key="3">
    <source>
        <dbReference type="ARBA" id="ARBA00022723"/>
    </source>
</evidence>
<keyword evidence="8" id="KW-1185">Reference proteome</keyword>
<evidence type="ECO:0000313" key="8">
    <source>
        <dbReference type="Proteomes" id="UP001165136"/>
    </source>
</evidence>
<reference evidence="7" key="1">
    <citation type="submission" date="2023-03" db="EMBL/GenBank/DDBJ databases">
        <title>Amycolatopsis taiwanensis NBRC 103393.</title>
        <authorList>
            <person name="Ichikawa N."/>
            <person name="Sato H."/>
            <person name="Tonouchi N."/>
        </authorList>
    </citation>
    <scope>NUCLEOTIDE SEQUENCE</scope>
    <source>
        <strain evidence="7">NBRC 103393</strain>
    </source>
</reference>
<dbReference type="Pfam" id="PF00067">
    <property type="entry name" value="p450"/>
    <property type="match status" value="1"/>
</dbReference>
<dbReference type="InterPro" id="IPR050196">
    <property type="entry name" value="Cytochrome_P450_Monoox"/>
</dbReference>
<dbReference type="Gene3D" id="1.10.630.10">
    <property type="entry name" value="Cytochrome P450"/>
    <property type="match status" value="1"/>
</dbReference>
<dbReference type="PANTHER" id="PTHR24291">
    <property type="entry name" value="CYTOCHROME P450 FAMILY 4"/>
    <property type="match status" value="1"/>
</dbReference>
<sequence>MRANRRETLTVLASVLGPTVAGGVIKRRPRVMGVLEAMRADRRAVRVMQELRARHGETPLQLAVPGRSLTLVLSPEDVGRVLADSPSEFTPANWEKTIALSQFQPHGVLISSGASRRSRRDFTERVLETAEPAHQLTSVIKAKIHEETALLPETLDWPTFAPVWWRIVRRITLGDGARDDELTTDLLGRLRLAANWAFLHPRRPGSRAEFRRRLRTHLERAEEDSLAGMIARTGPSGDIDAASQVAHWLFAFDAAGMTAFRTLALLATHSGAHRQAAGASGPELPYLRASVLDTVRLWPTTPIILRDATKDLEWNGTRLTAGTGLLIFTPFFHRDDENLSYAHSFTPEIWLDGRAKENPALVPFSGGPGECPGRNLVLLTTSILLADLLGYHLTSREPLGPNRPLQSTLDNFGLTFAR</sequence>